<dbReference type="EMBL" id="CP015970">
    <property type="protein sequence ID" value="AOZ48443.1"/>
    <property type="molecule type" value="Genomic_DNA"/>
</dbReference>
<evidence type="ECO:0000313" key="5">
    <source>
        <dbReference type="Proteomes" id="UP000178666"/>
    </source>
</evidence>
<name>A0AAC9FCQ0_9ACTN</name>
<feature type="region of interest" description="Disordered" evidence="1">
    <location>
        <begin position="33"/>
        <end position="66"/>
    </location>
</feature>
<dbReference type="Proteomes" id="UP000178666">
    <property type="component" value="Chromosome"/>
</dbReference>
<dbReference type="SUPFAM" id="SSF53795">
    <property type="entry name" value="PEP carboxykinase-like"/>
    <property type="match status" value="1"/>
</dbReference>
<evidence type="ECO:0000256" key="1">
    <source>
        <dbReference type="SAM" id="MobiDB-lite"/>
    </source>
</evidence>
<evidence type="ECO:0000313" key="3">
    <source>
        <dbReference type="EMBL" id="AOZ48443.1"/>
    </source>
</evidence>
<organism evidence="2 4">
    <name type="scientific">Acidipropionibacterium acidipropionici</name>
    <dbReference type="NCBI Taxonomy" id="1748"/>
    <lineage>
        <taxon>Bacteria</taxon>
        <taxon>Bacillati</taxon>
        <taxon>Actinomycetota</taxon>
        <taxon>Actinomycetes</taxon>
        <taxon>Propionibacteriales</taxon>
        <taxon>Propionibacteriaceae</taxon>
        <taxon>Acidipropionibacterium</taxon>
    </lineage>
</organism>
<accession>A0AAC9FCQ0</accession>
<dbReference type="EMBL" id="CP014352">
    <property type="protein sequence ID" value="AMS07228.1"/>
    <property type="molecule type" value="Genomic_DNA"/>
</dbReference>
<sequence length="259" mass="27009">MRLSGVGSRVDLEIGDRATGLVEALTRAWSRCLSPEEGTPSADSETPSVRIDLTAEPGPGLAASSPDPDALLTATTQAVTHAFITAGTGAHLMFHAGALAHPRTNDAVVLVAPGGTGKTTLTRTLGTRYRYLTDETVAVDARGSALPYPKPLSIRTPGRTHKVETSPDDLGLLADAGPAQVARLLLLDRGEHHTAPQVEEMNLFDAVMELAPQTSALSALDAGLHRLAGLIAATGPVLKVHYRDAGTLWPLVADLIGEA</sequence>
<evidence type="ECO:0000313" key="4">
    <source>
        <dbReference type="Proteomes" id="UP000075221"/>
    </source>
</evidence>
<gene>
    <name evidence="3" type="ORF">A8L58_13710</name>
    <name evidence="2" type="ORF">AXH35_12260</name>
</gene>
<reference evidence="3 5" key="1">
    <citation type="journal article" date="2016" name="Plant Dis.">
        <title>Improved production of propionic acid using genome shuffling.</title>
        <authorList>
            <person name="Luna-Flores C.H."/>
            <person name="Palfreyman R.W."/>
            <person name="Kromer J.O."/>
            <person name="Nielsen L.K."/>
            <person name="Marcellin E."/>
        </authorList>
    </citation>
    <scope>NUCLEOTIDE SEQUENCE [LARGE SCALE GENOMIC DNA]</scope>
    <source>
        <strain evidence="3 5">F3E8</strain>
    </source>
</reference>
<protein>
    <submittedName>
        <fullName evidence="2">Uncharacterized protein</fullName>
    </submittedName>
</protein>
<reference evidence="2 4" key="2">
    <citation type="submission" date="2016-02" db="EMBL/GenBank/DDBJ databases">
        <title>Complete Genome Sequence of Propionibacterium acidipropionici ATCC 55737.</title>
        <authorList>
            <person name="Luna Flores C.H."/>
            <person name="Nielsen L.K."/>
            <person name="Marcellin E."/>
        </authorList>
    </citation>
    <scope>NUCLEOTIDE SEQUENCE [LARGE SCALE GENOMIC DNA]</scope>
    <source>
        <strain evidence="2 4">ATCC 55737</strain>
    </source>
</reference>
<evidence type="ECO:0000313" key="2">
    <source>
        <dbReference type="EMBL" id="AMS07228.1"/>
    </source>
</evidence>
<dbReference type="AlphaFoldDB" id="A0AAC9FCQ0"/>
<proteinExistence type="predicted"/>
<keyword evidence="5" id="KW-1185">Reference proteome</keyword>
<dbReference type="Proteomes" id="UP000075221">
    <property type="component" value="Chromosome"/>
</dbReference>